<protein>
    <submittedName>
        <fullName evidence="2">Uncharacterized protein</fullName>
    </submittedName>
</protein>
<reference evidence="2 3" key="1">
    <citation type="journal article" date="2024" name="Science">
        <title>Giant polyketide synthase enzymes in the biosynthesis of giant marine polyether toxins.</title>
        <authorList>
            <person name="Fallon T.R."/>
            <person name="Shende V.V."/>
            <person name="Wierzbicki I.H."/>
            <person name="Pendleton A.L."/>
            <person name="Watervoot N.F."/>
            <person name="Auber R.P."/>
            <person name="Gonzalez D.J."/>
            <person name="Wisecaver J.H."/>
            <person name="Moore B.S."/>
        </authorList>
    </citation>
    <scope>NUCLEOTIDE SEQUENCE [LARGE SCALE GENOMIC DNA]</scope>
    <source>
        <strain evidence="2 3">12B1</strain>
    </source>
</reference>
<comment type="caution">
    <text evidence="2">The sequence shown here is derived from an EMBL/GenBank/DDBJ whole genome shotgun (WGS) entry which is preliminary data.</text>
</comment>
<dbReference type="EMBL" id="JBGBPQ010000008">
    <property type="protein sequence ID" value="KAL1520340.1"/>
    <property type="molecule type" value="Genomic_DNA"/>
</dbReference>
<sequence length="224" mass="25009">MRLVVLHANVVLLVFSMRALLCAGLDEPRVHSDGPAAHSHTPDSTAPASRNVVAEQRLHAAQQASVSDDWEAVARLYLEAYLRSDGTWPLKYNCLSGFASVLRERHFPINQYYTRVLQQISEESSVPPLHRVQAHFTLGFLSHLAGKETSASTFYRKALTEIREQRENIRTESVTINSRTGFQAIAVQDIFNELEQHAQENLNLLQGISRGVTASSTSDATREL</sequence>
<feature type="signal peptide" evidence="1">
    <location>
        <begin position="1"/>
        <end position="24"/>
    </location>
</feature>
<accession>A0AB34JFD6</accession>
<keyword evidence="3" id="KW-1185">Reference proteome</keyword>
<dbReference type="Proteomes" id="UP001515480">
    <property type="component" value="Unassembled WGS sequence"/>
</dbReference>
<proteinExistence type="predicted"/>
<evidence type="ECO:0000313" key="3">
    <source>
        <dbReference type="Proteomes" id="UP001515480"/>
    </source>
</evidence>
<keyword evidence="1" id="KW-0732">Signal</keyword>
<organism evidence="2 3">
    <name type="scientific">Prymnesium parvum</name>
    <name type="common">Toxic golden alga</name>
    <dbReference type="NCBI Taxonomy" id="97485"/>
    <lineage>
        <taxon>Eukaryota</taxon>
        <taxon>Haptista</taxon>
        <taxon>Haptophyta</taxon>
        <taxon>Prymnesiophyceae</taxon>
        <taxon>Prymnesiales</taxon>
        <taxon>Prymnesiaceae</taxon>
        <taxon>Prymnesium</taxon>
    </lineage>
</organism>
<name>A0AB34JFD6_PRYPA</name>
<feature type="chain" id="PRO_5044306183" evidence="1">
    <location>
        <begin position="25"/>
        <end position="224"/>
    </location>
</feature>
<evidence type="ECO:0000256" key="1">
    <source>
        <dbReference type="SAM" id="SignalP"/>
    </source>
</evidence>
<gene>
    <name evidence="2" type="ORF">AB1Y20_021930</name>
</gene>
<dbReference type="AlphaFoldDB" id="A0AB34JFD6"/>
<evidence type="ECO:0000313" key="2">
    <source>
        <dbReference type="EMBL" id="KAL1520340.1"/>
    </source>
</evidence>